<protein>
    <submittedName>
        <fullName evidence="1">Uncharacterized protein</fullName>
    </submittedName>
</protein>
<comment type="caution">
    <text evidence="1">The sequence shown here is derived from an EMBL/GenBank/DDBJ whole genome shotgun (WGS) entry which is preliminary data.</text>
</comment>
<organism evidence="1 2">
    <name type="scientific">Imbroritus primus</name>
    <dbReference type="NCBI Taxonomy" id="3058603"/>
    <lineage>
        <taxon>Bacteria</taxon>
        <taxon>Pseudomonadati</taxon>
        <taxon>Pseudomonadota</taxon>
        <taxon>Betaproteobacteria</taxon>
        <taxon>Burkholderiales</taxon>
        <taxon>Burkholderiaceae</taxon>
        <taxon>Imbroritus</taxon>
    </lineage>
</organism>
<reference evidence="1" key="1">
    <citation type="submission" date="2019-05" db="EMBL/GenBank/DDBJ databases">
        <title>Revised genome assembly of Burkholderiaceae (previously Ralstonia) sp. PBA.</title>
        <authorList>
            <person name="Gan H.M."/>
        </authorList>
    </citation>
    <scope>NUCLEOTIDE SEQUENCE</scope>
    <source>
        <strain evidence="1">PBA</strain>
    </source>
</reference>
<sequence length="242" mass="25547">MKAIGWICAVVFPMVLGACGGGGDGAVGTSSTQTASGAVAAVPPATQAQVKPDVLAPAQWHMACRNGFEYPATLPQYPAWLRTYGYRVTLSIDRQLSADEAEATVTYSAVDGAHCDATPATVLGEVIRTYRLRRVGEAQVAGRTAAQVEATLLNERRTGAANPAPGDVCMTTFVMPHRVPACQLADLPVLQKTILALSDEGLLAGFHVRGMRPTSGEVATYESATGFESDFDPVAFYRQVGR</sequence>
<evidence type="ECO:0000313" key="1">
    <source>
        <dbReference type="EMBL" id="TMS59272.1"/>
    </source>
</evidence>
<proteinExistence type="predicted"/>
<dbReference type="EMBL" id="AKCV02000011">
    <property type="protein sequence ID" value="TMS59272.1"/>
    <property type="molecule type" value="Genomic_DNA"/>
</dbReference>
<accession>A0ACD3SSU3</accession>
<evidence type="ECO:0000313" key="2">
    <source>
        <dbReference type="Proteomes" id="UP000004277"/>
    </source>
</evidence>
<name>A0ACD3SSU3_9BURK</name>
<gene>
    <name evidence="1" type="ORF">MW7_003570</name>
</gene>
<dbReference type="Proteomes" id="UP000004277">
    <property type="component" value="Unassembled WGS sequence"/>
</dbReference>
<keyword evidence="2" id="KW-1185">Reference proteome</keyword>